<dbReference type="Gene3D" id="3.50.50.60">
    <property type="entry name" value="FAD/NAD(P)-binding domain"/>
    <property type="match status" value="1"/>
</dbReference>
<dbReference type="InterPro" id="IPR036188">
    <property type="entry name" value="FAD/NAD-bd_sf"/>
</dbReference>
<name>A0A917RPH8_9NOCA</name>
<proteinExistence type="predicted"/>
<gene>
    <name evidence="2" type="ORF">GCM10011588_34150</name>
</gene>
<dbReference type="AlphaFoldDB" id="A0A917RPH8"/>
<organism evidence="2 3">
    <name type="scientific">Nocardia jinanensis</name>
    <dbReference type="NCBI Taxonomy" id="382504"/>
    <lineage>
        <taxon>Bacteria</taxon>
        <taxon>Bacillati</taxon>
        <taxon>Actinomycetota</taxon>
        <taxon>Actinomycetes</taxon>
        <taxon>Mycobacteriales</taxon>
        <taxon>Nocardiaceae</taxon>
        <taxon>Nocardia</taxon>
    </lineage>
</organism>
<keyword evidence="3" id="KW-1185">Reference proteome</keyword>
<reference evidence="2" key="1">
    <citation type="journal article" date="2014" name="Int. J. Syst. Evol. Microbiol.">
        <title>Complete genome sequence of Corynebacterium casei LMG S-19264T (=DSM 44701T), isolated from a smear-ripened cheese.</title>
        <authorList>
            <consortium name="US DOE Joint Genome Institute (JGI-PGF)"/>
            <person name="Walter F."/>
            <person name="Albersmeier A."/>
            <person name="Kalinowski J."/>
            <person name="Ruckert C."/>
        </authorList>
    </citation>
    <scope>NUCLEOTIDE SEQUENCE</scope>
    <source>
        <strain evidence="2">CGMCC 4.3508</strain>
    </source>
</reference>
<dbReference type="EMBL" id="BMMH01000006">
    <property type="protein sequence ID" value="GGL16616.1"/>
    <property type="molecule type" value="Genomic_DNA"/>
</dbReference>
<feature type="compositionally biased region" description="Polar residues" evidence="1">
    <location>
        <begin position="1"/>
        <end position="11"/>
    </location>
</feature>
<evidence type="ECO:0000256" key="1">
    <source>
        <dbReference type="SAM" id="MobiDB-lite"/>
    </source>
</evidence>
<feature type="region of interest" description="Disordered" evidence="1">
    <location>
        <begin position="1"/>
        <end position="30"/>
    </location>
</feature>
<evidence type="ECO:0000313" key="2">
    <source>
        <dbReference type="EMBL" id="GGL16616.1"/>
    </source>
</evidence>
<reference evidence="2" key="2">
    <citation type="submission" date="2020-09" db="EMBL/GenBank/DDBJ databases">
        <authorList>
            <person name="Sun Q."/>
            <person name="Zhou Y."/>
        </authorList>
    </citation>
    <scope>NUCLEOTIDE SEQUENCE</scope>
    <source>
        <strain evidence="2">CGMCC 4.3508</strain>
    </source>
</reference>
<comment type="caution">
    <text evidence="2">The sequence shown here is derived from an EMBL/GenBank/DDBJ whole genome shotgun (WGS) entry which is preliminary data.</text>
</comment>
<dbReference type="Proteomes" id="UP000638263">
    <property type="component" value="Unassembled WGS sequence"/>
</dbReference>
<evidence type="ECO:0000313" key="3">
    <source>
        <dbReference type="Proteomes" id="UP000638263"/>
    </source>
</evidence>
<dbReference type="RefSeq" id="WP_189094342.1">
    <property type="nucleotide sequence ID" value="NZ_BMMH01000006.1"/>
</dbReference>
<protein>
    <submittedName>
        <fullName evidence="2">Uncharacterized protein</fullName>
    </submittedName>
</protein>
<sequence>MKQAPTATGSPPVTARTCPISPGTGALTETGIPRQRQDLSLTHPGSGFLGLEWQRTPSSNSLRGVGRDAAYLVRRLQPAGTGADAVGVR</sequence>
<accession>A0A917RPH8</accession>